<dbReference type="GO" id="GO:0004165">
    <property type="term" value="F:delta(3)-delta(2)-enoyl-CoA isomerase activity"/>
    <property type="evidence" value="ECO:0007669"/>
    <property type="project" value="UniProtKB-ARBA"/>
</dbReference>
<name>A0A7M5URW0_9CNID</name>
<dbReference type="Gene3D" id="3.90.226.10">
    <property type="entry name" value="2-enoyl-CoA Hydratase, Chain A, domain 1"/>
    <property type="match status" value="1"/>
</dbReference>
<protein>
    <submittedName>
        <fullName evidence="4">Uncharacterized protein</fullName>
    </submittedName>
</protein>
<reference evidence="4" key="1">
    <citation type="submission" date="2021-01" db="UniProtKB">
        <authorList>
            <consortium name="EnsemblMetazoa"/>
        </authorList>
    </citation>
    <scope>IDENTIFICATION</scope>
</reference>
<dbReference type="CDD" id="cd06558">
    <property type="entry name" value="crotonase-like"/>
    <property type="match status" value="1"/>
</dbReference>
<keyword evidence="3" id="KW-0413">Isomerase</keyword>
<dbReference type="InterPro" id="IPR014748">
    <property type="entry name" value="Enoyl-CoA_hydra_C"/>
</dbReference>
<accession>A0A7M5URW0</accession>
<organism evidence="4 5">
    <name type="scientific">Clytia hemisphaerica</name>
    <dbReference type="NCBI Taxonomy" id="252671"/>
    <lineage>
        <taxon>Eukaryota</taxon>
        <taxon>Metazoa</taxon>
        <taxon>Cnidaria</taxon>
        <taxon>Hydrozoa</taxon>
        <taxon>Hydroidolina</taxon>
        <taxon>Leptothecata</taxon>
        <taxon>Obeliida</taxon>
        <taxon>Clytiidae</taxon>
        <taxon>Clytia</taxon>
    </lineage>
</organism>
<dbReference type="PANTHER" id="PTHR43684:SF1">
    <property type="entry name" value="ENOYL-COA DELTA ISOMERASE 2"/>
    <property type="match status" value="1"/>
</dbReference>
<dbReference type="Pfam" id="PF00378">
    <property type="entry name" value="ECH_1"/>
    <property type="match status" value="1"/>
</dbReference>
<dbReference type="InterPro" id="IPR001753">
    <property type="entry name" value="Enoyl-CoA_hydra/iso"/>
</dbReference>
<evidence type="ECO:0000256" key="3">
    <source>
        <dbReference type="ARBA" id="ARBA00023235"/>
    </source>
</evidence>
<evidence type="ECO:0000313" key="4">
    <source>
        <dbReference type="EnsemblMetazoa" id="CLYHEMP000398.2"/>
    </source>
</evidence>
<dbReference type="AlphaFoldDB" id="A0A7M5URW0"/>
<dbReference type="Proteomes" id="UP000594262">
    <property type="component" value="Unplaced"/>
</dbReference>
<dbReference type="GeneID" id="136807111"/>
<dbReference type="InterPro" id="IPR029045">
    <property type="entry name" value="ClpP/crotonase-like_dom_sf"/>
</dbReference>
<dbReference type="OrthoDB" id="409763at2759"/>
<dbReference type="EnsemblMetazoa" id="CLYHEMT000398.2">
    <property type="protein sequence ID" value="CLYHEMP000398.2"/>
    <property type="gene ID" value="CLYHEMG000398"/>
</dbReference>
<dbReference type="GO" id="GO:0005777">
    <property type="term" value="C:peroxisome"/>
    <property type="evidence" value="ECO:0007669"/>
    <property type="project" value="UniProtKB-SubCell"/>
</dbReference>
<keyword evidence="5" id="KW-1185">Reference proteome</keyword>
<evidence type="ECO:0000256" key="1">
    <source>
        <dbReference type="ARBA" id="ARBA00004275"/>
    </source>
</evidence>
<comment type="subcellular location">
    <subcellularLocation>
        <location evidence="1">Peroxisome</location>
    </subcellularLocation>
</comment>
<dbReference type="RefSeq" id="XP_066919785.1">
    <property type="nucleotide sequence ID" value="XM_067063684.1"/>
</dbReference>
<proteinExistence type="predicted"/>
<dbReference type="PANTHER" id="PTHR43684">
    <property type="match status" value="1"/>
</dbReference>
<evidence type="ECO:0000313" key="5">
    <source>
        <dbReference type="Proteomes" id="UP000594262"/>
    </source>
</evidence>
<sequence length="266" mass="29459">MSWLDTLQIPSGMNVQLDGNICKVLLNNPKKLNPMSIYIYQALGDVLKNAGKDNSIKLVLLTGSEKYFTSGNDLSAVFQTFKEHGSKDPAQLNSPFKDMIDAMIDFPKLFVVGINGPAVGIGVTMLPLADFVYCSDNATFLTPFTKLALIPEACSSYTFAKIMGYTRAKDLLIGGKTLNSNEALQCGLVTEVIPKAQFDKVLEKKVRYLASLLPESVMMSKKLIGDEERDLLHRVNERENEKLAGRWLSKEGQAVVKQFLSRKSKL</sequence>
<dbReference type="SUPFAM" id="SSF52096">
    <property type="entry name" value="ClpP/crotonase"/>
    <property type="match status" value="1"/>
</dbReference>
<dbReference type="InterPro" id="IPR051053">
    <property type="entry name" value="ECH/Chromodomain_protein"/>
</dbReference>
<keyword evidence="2" id="KW-0576">Peroxisome</keyword>
<dbReference type="Gene3D" id="1.10.12.10">
    <property type="entry name" value="Lyase 2-enoyl-coa Hydratase, Chain A, domain 2"/>
    <property type="match status" value="1"/>
</dbReference>
<evidence type="ECO:0000256" key="2">
    <source>
        <dbReference type="ARBA" id="ARBA00023140"/>
    </source>
</evidence>